<dbReference type="EMBL" id="CM020618">
    <property type="protein sequence ID" value="KAK1860881.1"/>
    <property type="molecule type" value="Genomic_DNA"/>
</dbReference>
<evidence type="ECO:0000313" key="2">
    <source>
        <dbReference type="Proteomes" id="UP000798662"/>
    </source>
</evidence>
<protein>
    <submittedName>
        <fullName evidence="1">Uncharacterized protein</fullName>
    </submittedName>
</protein>
<name>A0ACC3BS86_PYRYE</name>
<sequence>MAAGGGSAGAFALPPATAGGMFYRGGRRGGVARPRRPPLPAAVRQQRRPPPSCGAKKPRGDGTRGGGDVNGGDGDFDEDDDAAESMAWDFTRRSVFAVLAAGSLGLQLNIWGVENTDKIRDAARRYVPGLTADPSSPASAASRLAAARSRLTGAPAPEAPPPPPPVTVAPALAAALVAAPAAAAVGDLGLVTAAELAAAEAARATRARGLFPSSLPANDAELAAAALSGDVGALNFVLYVRYATLADLIPDTADRQALAAAVGSRLLTEPATGAPSGPPPSAADAAGWLAGLRRLLAGLIAAGYCDAAEVDDSAFDATGLWTDERREALSVTLRGVAVLPSSQLVAEEGGGALGTAAATEVLVAYLAGVGVHADAFSFFLDEAYRRDPRDYKPTSVVTQLDVSYGGGA</sequence>
<gene>
    <name evidence="1" type="ORF">I4F81_003467</name>
</gene>
<organism evidence="1 2">
    <name type="scientific">Pyropia yezoensis</name>
    <name type="common">Susabi-nori</name>
    <name type="synonym">Porphyra yezoensis</name>
    <dbReference type="NCBI Taxonomy" id="2788"/>
    <lineage>
        <taxon>Eukaryota</taxon>
        <taxon>Rhodophyta</taxon>
        <taxon>Bangiophyceae</taxon>
        <taxon>Bangiales</taxon>
        <taxon>Bangiaceae</taxon>
        <taxon>Pyropia</taxon>
    </lineage>
</organism>
<reference evidence="1" key="1">
    <citation type="submission" date="2019-11" db="EMBL/GenBank/DDBJ databases">
        <title>Nori genome reveals adaptations in red seaweeds to the harsh intertidal environment.</title>
        <authorList>
            <person name="Wang D."/>
            <person name="Mao Y."/>
        </authorList>
    </citation>
    <scope>NUCLEOTIDE SEQUENCE</scope>
    <source>
        <tissue evidence="1">Gametophyte</tissue>
    </source>
</reference>
<proteinExistence type="predicted"/>
<accession>A0ACC3BS86</accession>
<evidence type="ECO:0000313" key="1">
    <source>
        <dbReference type="EMBL" id="KAK1860881.1"/>
    </source>
</evidence>
<keyword evidence="2" id="KW-1185">Reference proteome</keyword>
<dbReference type="Proteomes" id="UP000798662">
    <property type="component" value="Chromosome 1"/>
</dbReference>
<comment type="caution">
    <text evidence="1">The sequence shown here is derived from an EMBL/GenBank/DDBJ whole genome shotgun (WGS) entry which is preliminary data.</text>
</comment>